<dbReference type="OrthoDB" id="9803265at2"/>
<evidence type="ECO:0000313" key="3">
    <source>
        <dbReference type="Proteomes" id="UP000050326"/>
    </source>
</evidence>
<reference evidence="2 3" key="1">
    <citation type="submission" date="2015-09" db="EMBL/GenBank/DDBJ databases">
        <title>Genome sequence of Oxobacter pfennigii DSM 3222.</title>
        <authorList>
            <person name="Poehlein A."/>
            <person name="Bengelsdorf F.R."/>
            <person name="Schiel-Bengelsdorf B."/>
            <person name="Duerre P."/>
            <person name="Daniel R."/>
        </authorList>
    </citation>
    <scope>NUCLEOTIDE SEQUENCE [LARGE SCALE GENOMIC DNA]</scope>
    <source>
        <strain evidence="2 3">DSM 3222</strain>
    </source>
</reference>
<accession>A0A0P8YB61</accession>
<dbReference type="PATRIC" id="fig|36849.3.peg.2586"/>
<evidence type="ECO:0000313" key="2">
    <source>
        <dbReference type="EMBL" id="KPU44285.1"/>
    </source>
</evidence>
<feature type="transmembrane region" description="Helical" evidence="1">
    <location>
        <begin position="52"/>
        <end position="77"/>
    </location>
</feature>
<dbReference type="STRING" id="36849.OXPF_24530"/>
<keyword evidence="1" id="KW-0812">Transmembrane</keyword>
<name>A0A0P8YB61_9CLOT</name>
<dbReference type="Pfam" id="PF16316">
    <property type="entry name" value="DUF4956"/>
    <property type="match status" value="1"/>
</dbReference>
<dbReference type="AlphaFoldDB" id="A0A0P8YB61"/>
<sequence>MLDMLFSNSVSESLTFNGTIAIIISALLLGVFISLVYMYTHKKEEYNKNFTVTLIMLPAIIAMIILLIGNNVARAFSLAGAFSLIRFRSAPGDSKDIAYVFFTLGTGLACGMGYIGYAALFAFVLCLVMIILNKTNFGGRNNKYMRLKILVPEDMEYEGAFEEILNEYTSTFELYKIKTAEYGTLFELSYNVVLKDMKNSKRFMDKLRCKNGNLNIALQVINYDNASSF</sequence>
<evidence type="ECO:0008006" key="4">
    <source>
        <dbReference type="Google" id="ProtNLM"/>
    </source>
</evidence>
<keyword evidence="1" id="KW-1133">Transmembrane helix</keyword>
<protein>
    <recommendedName>
        <fullName evidence="4">DUF4956 domain-containing protein</fullName>
    </recommendedName>
</protein>
<gene>
    <name evidence="2" type="ORF">OXPF_24530</name>
</gene>
<dbReference type="InterPro" id="IPR032531">
    <property type="entry name" value="DUF4956"/>
</dbReference>
<feature type="transmembrane region" description="Helical" evidence="1">
    <location>
        <begin position="20"/>
        <end position="40"/>
    </location>
</feature>
<dbReference type="Proteomes" id="UP000050326">
    <property type="component" value="Unassembled WGS sequence"/>
</dbReference>
<organism evidence="2 3">
    <name type="scientific">Oxobacter pfennigii</name>
    <dbReference type="NCBI Taxonomy" id="36849"/>
    <lineage>
        <taxon>Bacteria</taxon>
        <taxon>Bacillati</taxon>
        <taxon>Bacillota</taxon>
        <taxon>Clostridia</taxon>
        <taxon>Eubacteriales</taxon>
        <taxon>Clostridiaceae</taxon>
        <taxon>Oxobacter</taxon>
    </lineage>
</organism>
<feature type="transmembrane region" description="Helical" evidence="1">
    <location>
        <begin position="97"/>
        <end position="130"/>
    </location>
</feature>
<keyword evidence="1" id="KW-0472">Membrane</keyword>
<keyword evidence="3" id="KW-1185">Reference proteome</keyword>
<comment type="caution">
    <text evidence="2">The sequence shown here is derived from an EMBL/GenBank/DDBJ whole genome shotgun (WGS) entry which is preliminary data.</text>
</comment>
<dbReference type="EMBL" id="LKET01000032">
    <property type="protein sequence ID" value="KPU44285.1"/>
    <property type="molecule type" value="Genomic_DNA"/>
</dbReference>
<dbReference type="RefSeq" id="WP_054875467.1">
    <property type="nucleotide sequence ID" value="NZ_LKET01000032.1"/>
</dbReference>
<proteinExistence type="predicted"/>
<evidence type="ECO:0000256" key="1">
    <source>
        <dbReference type="SAM" id="Phobius"/>
    </source>
</evidence>